<evidence type="ECO:0000313" key="9">
    <source>
        <dbReference type="EMBL" id="HHS61995.1"/>
    </source>
</evidence>
<dbReference type="PANTHER" id="PTHR33602:SF1">
    <property type="entry name" value="REGULATORY PROTEIN RECX FAMILY PROTEIN"/>
    <property type="match status" value="1"/>
</dbReference>
<dbReference type="Pfam" id="PF21981">
    <property type="entry name" value="RecX_HTH3"/>
    <property type="match status" value="1"/>
</dbReference>
<dbReference type="Gene3D" id="1.10.10.10">
    <property type="entry name" value="Winged helix-like DNA-binding domain superfamily/Winged helix DNA-binding domain"/>
    <property type="match status" value="3"/>
</dbReference>
<gene>
    <name evidence="5" type="primary">recX</name>
    <name evidence="9" type="ORF">ENV70_00040</name>
</gene>
<dbReference type="InterPro" id="IPR053926">
    <property type="entry name" value="RecX_HTH_1st"/>
</dbReference>
<comment type="subcellular location">
    <subcellularLocation>
        <location evidence="1 5">Cytoplasm</location>
    </subcellularLocation>
</comment>
<dbReference type="InterPro" id="IPR053925">
    <property type="entry name" value="RecX_HTH_3rd"/>
</dbReference>
<dbReference type="Pfam" id="PF02631">
    <property type="entry name" value="RecX_HTH2"/>
    <property type="match status" value="1"/>
</dbReference>
<evidence type="ECO:0000256" key="1">
    <source>
        <dbReference type="ARBA" id="ARBA00004496"/>
    </source>
</evidence>
<feature type="domain" description="RecX third three-helical" evidence="7">
    <location>
        <begin position="155"/>
        <end position="197"/>
    </location>
</feature>
<dbReference type="InterPro" id="IPR036388">
    <property type="entry name" value="WH-like_DNA-bd_sf"/>
</dbReference>
<evidence type="ECO:0000256" key="5">
    <source>
        <dbReference type="HAMAP-Rule" id="MF_01114"/>
    </source>
</evidence>
<sequence length="202" mass="24302">MKISKIEVQKKNKKRSSIYIDGEFKFGLDNEIILKYDIKEGDELNEEQVKNLLLAEEKQKIKQRAYRLLRFRNRSIAEMKGRLEKLGYEPEIVEEVVRELIEEGTLNDHKFARGFINDYTNLKPKGNIFIMNELKKKKVDDRYIQELLRERNEKELIESIIEKKFSNFNKKDPKKKARIIRYLLYRGFTLQTIYEVLGEDYE</sequence>
<evidence type="ECO:0000256" key="2">
    <source>
        <dbReference type="ARBA" id="ARBA00009695"/>
    </source>
</evidence>
<dbReference type="GO" id="GO:0005737">
    <property type="term" value="C:cytoplasm"/>
    <property type="evidence" value="ECO:0007669"/>
    <property type="project" value="UniProtKB-SubCell"/>
</dbReference>
<keyword evidence="4 5" id="KW-0963">Cytoplasm</keyword>
<accession>A0A7C6AFG8</accession>
<dbReference type="PANTHER" id="PTHR33602">
    <property type="entry name" value="REGULATORY PROTEIN RECX FAMILY PROTEIN"/>
    <property type="match status" value="1"/>
</dbReference>
<dbReference type="GO" id="GO:0006282">
    <property type="term" value="P:regulation of DNA repair"/>
    <property type="evidence" value="ECO:0007669"/>
    <property type="project" value="UniProtKB-UniRule"/>
</dbReference>
<dbReference type="InterPro" id="IPR003783">
    <property type="entry name" value="Regulatory_RecX"/>
</dbReference>
<dbReference type="InterPro" id="IPR053924">
    <property type="entry name" value="RecX_HTH_2nd"/>
</dbReference>
<evidence type="ECO:0000259" key="6">
    <source>
        <dbReference type="Pfam" id="PF02631"/>
    </source>
</evidence>
<comment type="caution">
    <text evidence="9">The sequence shown here is derived from an EMBL/GenBank/DDBJ whole genome shotgun (WGS) entry which is preliminary data.</text>
</comment>
<protein>
    <recommendedName>
        <fullName evidence="3 5">Regulatory protein RecX</fullName>
    </recommendedName>
</protein>
<comment type="function">
    <text evidence="5">Modulates RecA activity.</text>
</comment>
<comment type="similarity">
    <text evidence="2 5">Belongs to the RecX family.</text>
</comment>
<dbReference type="HAMAP" id="MF_01114">
    <property type="entry name" value="RecX"/>
    <property type="match status" value="1"/>
</dbReference>
<feature type="domain" description="RecX second three-helical" evidence="6">
    <location>
        <begin position="107"/>
        <end position="148"/>
    </location>
</feature>
<evidence type="ECO:0000259" key="7">
    <source>
        <dbReference type="Pfam" id="PF21981"/>
    </source>
</evidence>
<evidence type="ECO:0000256" key="3">
    <source>
        <dbReference type="ARBA" id="ARBA00018111"/>
    </source>
</evidence>
<evidence type="ECO:0000259" key="8">
    <source>
        <dbReference type="Pfam" id="PF21982"/>
    </source>
</evidence>
<organism evidence="9">
    <name type="scientific">candidate division WOR-3 bacterium</name>
    <dbReference type="NCBI Taxonomy" id="2052148"/>
    <lineage>
        <taxon>Bacteria</taxon>
        <taxon>Bacteria division WOR-3</taxon>
    </lineage>
</organism>
<name>A0A7C6AFG8_UNCW3</name>
<proteinExistence type="inferred from homology"/>
<feature type="domain" description="RecX first three-helical" evidence="8">
    <location>
        <begin position="62"/>
        <end position="100"/>
    </location>
</feature>
<dbReference type="AlphaFoldDB" id="A0A7C6AFG8"/>
<dbReference type="EMBL" id="DTHJ01000002">
    <property type="protein sequence ID" value="HHS61995.1"/>
    <property type="molecule type" value="Genomic_DNA"/>
</dbReference>
<evidence type="ECO:0000256" key="4">
    <source>
        <dbReference type="ARBA" id="ARBA00022490"/>
    </source>
</evidence>
<dbReference type="Pfam" id="PF21982">
    <property type="entry name" value="RecX_HTH1"/>
    <property type="match status" value="1"/>
</dbReference>
<reference evidence="9" key="1">
    <citation type="journal article" date="2020" name="mSystems">
        <title>Genome- and Community-Level Interaction Insights into Carbon Utilization and Element Cycling Functions of Hydrothermarchaeota in Hydrothermal Sediment.</title>
        <authorList>
            <person name="Zhou Z."/>
            <person name="Liu Y."/>
            <person name="Xu W."/>
            <person name="Pan J."/>
            <person name="Luo Z.H."/>
            <person name="Li M."/>
        </authorList>
    </citation>
    <scope>NUCLEOTIDE SEQUENCE [LARGE SCALE GENOMIC DNA]</scope>
    <source>
        <strain evidence="9">SpSt-783</strain>
    </source>
</reference>